<dbReference type="Proteomes" id="UP000606721">
    <property type="component" value="Unassembled WGS sequence"/>
</dbReference>
<comment type="caution">
    <text evidence="1">The sequence shown here is derived from an EMBL/GenBank/DDBJ whole genome shotgun (WGS) entry which is preliminary data.</text>
</comment>
<accession>A0ABR8BSK5</accession>
<protein>
    <submittedName>
        <fullName evidence="1">Uncharacterized protein</fullName>
    </submittedName>
</protein>
<sequence length="188" mass="21524">MPVVRIPDLIYQRLQAIAIPFEDTPLTVIERLLSEYEARQKPQQSGDIETQKSEEGEKYLVLDPEASSNLRHTRVIRSVIGGKEIRQPNWSKILDEAHILAWKQGLSSEALIKLSLARVVKGESNDPGFHYLREIDISIQGVEANLAWRNTLHLSKNLNIPVEVYFEWRMKEGSAYPGQKGKLIWIPK</sequence>
<evidence type="ECO:0000313" key="1">
    <source>
        <dbReference type="EMBL" id="MBD2277445.1"/>
    </source>
</evidence>
<proteinExistence type="predicted"/>
<keyword evidence="2" id="KW-1185">Reference proteome</keyword>
<evidence type="ECO:0000313" key="2">
    <source>
        <dbReference type="Proteomes" id="UP000606721"/>
    </source>
</evidence>
<organism evidence="1 2">
    <name type="scientific">Aphanizomenon flos-aquae FACHB-1040</name>
    <dbReference type="NCBI Taxonomy" id="2692887"/>
    <lineage>
        <taxon>Bacteria</taxon>
        <taxon>Bacillati</taxon>
        <taxon>Cyanobacteriota</taxon>
        <taxon>Cyanophyceae</taxon>
        <taxon>Nostocales</taxon>
        <taxon>Aphanizomenonaceae</taxon>
        <taxon>Aphanizomenon</taxon>
    </lineage>
</organism>
<dbReference type="EMBL" id="JACJQT010000006">
    <property type="protein sequence ID" value="MBD2277445.1"/>
    <property type="molecule type" value="Genomic_DNA"/>
</dbReference>
<dbReference type="NCBIfam" id="NF047386">
    <property type="entry name" value="T4SS_SepA_fam"/>
    <property type="match status" value="1"/>
</dbReference>
<reference evidence="1 2" key="1">
    <citation type="journal article" date="2020" name="ISME J.">
        <title>Comparative genomics reveals insights into cyanobacterial evolution and habitat adaptation.</title>
        <authorList>
            <person name="Chen M.Y."/>
            <person name="Teng W.K."/>
            <person name="Zhao L."/>
            <person name="Hu C.X."/>
            <person name="Zhou Y.K."/>
            <person name="Han B.P."/>
            <person name="Song L.R."/>
            <person name="Shu W.S."/>
        </authorList>
    </citation>
    <scope>NUCLEOTIDE SEQUENCE [LARGE SCALE GENOMIC DNA]</scope>
    <source>
        <strain evidence="1 2">FACHB-1040</strain>
    </source>
</reference>
<gene>
    <name evidence="1" type="ORF">H6F99_03635</name>
</gene>
<name>A0ABR8BSK5_APHFL</name>